<comment type="caution">
    <text evidence="2">The sequence shown here is derived from an EMBL/GenBank/DDBJ whole genome shotgun (WGS) entry which is preliminary data.</text>
</comment>
<gene>
    <name evidence="2" type="ORF">THAOC_16496</name>
</gene>
<name>K0SPE6_THAOC</name>
<organism evidence="2 3">
    <name type="scientific">Thalassiosira oceanica</name>
    <name type="common">Marine diatom</name>
    <dbReference type="NCBI Taxonomy" id="159749"/>
    <lineage>
        <taxon>Eukaryota</taxon>
        <taxon>Sar</taxon>
        <taxon>Stramenopiles</taxon>
        <taxon>Ochrophyta</taxon>
        <taxon>Bacillariophyta</taxon>
        <taxon>Coscinodiscophyceae</taxon>
        <taxon>Thalassiosirophycidae</taxon>
        <taxon>Thalassiosirales</taxon>
        <taxon>Thalassiosiraceae</taxon>
        <taxon>Thalassiosira</taxon>
    </lineage>
</organism>
<protein>
    <submittedName>
        <fullName evidence="2">Uncharacterized protein</fullName>
    </submittedName>
</protein>
<feature type="region of interest" description="Disordered" evidence="1">
    <location>
        <begin position="188"/>
        <end position="207"/>
    </location>
</feature>
<feature type="region of interest" description="Disordered" evidence="1">
    <location>
        <begin position="147"/>
        <end position="175"/>
    </location>
</feature>
<dbReference type="Proteomes" id="UP000266841">
    <property type="component" value="Unassembled WGS sequence"/>
</dbReference>
<evidence type="ECO:0000256" key="1">
    <source>
        <dbReference type="SAM" id="MobiDB-lite"/>
    </source>
</evidence>
<sequence length="284" mass="30815">MAPFFDESSWEDESDDSLASVTKPQHLLKLDGSTLLPTFAPGSGSCMTGNASTPSASTTTMCSAPKGILRRADRPSPPISSSDSAMQMPAHWPSTPPTRRSVSFPAQPVTEVRERERTNIIDVPSLFYSAREIRQFKRDFREVIRKARSRNTSPSEDTVATPTTPTENTQPHDNSFWRSKVAGRWSLSSSRVVPQPEEDKSALSSDQSIEQALDIDPLNDGSSIGLVSGELSGGMFSSVFDVAREVAGVLNGVTAAPSSRCFYQSDNLSSQSATTLIVDTLYIF</sequence>
<evidence type="ECO:0000313" key="2">
    <source>
        <dbReference type="EMBL" id="EJK62876.1"/>
    </source>
</evidence>
<feature type="compositionally biased region" description="Polar residues" evidence="1">
    <location>
        <begin position="45"/>
        <end position="62"/>
    </location>
</feature>
<dbReference type="EMBL" id="AGNL01018572">
    <property type="protein sequence ID" value="EJK62876.1"/>
    <property type="molecule type" value="Genomic_DNA"/>
</dbReference>
<feature type="compositionally biased region" description="Low complexity" evidence="1">
    <location>
        <begin position="158"/>
        <end position="171"/>
    </location>
</feature>
<keyword evidence="3" id="KW-1185">Reference proteome</keyword>
<feature type="region of interest" description="Disordered" evidence="1">
    <location>
        <begin position="39"/>
        <end position="110"/>
    </location>
</feature>
<proteinExistence type="predicted"/>
<evidence type="ECO:0000313" key="3">
    <source>
        <dbReference type="Proteomes" id="UP000266841"/>
    </source>
</evidence>
<reference evidence="2 3" key="1">
    <citation type="journal article" date="2012" name="Genome Biol.">
        <title>Genome and low-iron response of an oceanic diatom adapted to chronic iron limitation.</title>
        <authorList>
            <person name="Lommer M."/>
            <person name="Specht M."/>
            <person name="Roy A.S."/>
            <person name="Kraemer L."/>
            <person name="Andreson R."/>
            <person name="Gutowska M.A."/>
            <person name="Wolf J."/>
            <person name="Bergner S.V."/>
            <person name="Schilhabel M.B."/>
            <person name="Klostermeier U.C."/>
            <person name="Beiko R.G."/>
            <person name="Rosenstiel P."/>
            <person name="Hippler M."/>
            <person name="Laroche J."/>
        </authorList>
    </citation>
    <scope>NUCLEOTIDE SEQUENCE [LARGE SCALE GENOMIC DNA]</scope>
    <source>
        <strain evidence="2 3">CCMP1005</strain>
    </source>
</reference>
<feature type="region of interest" description="Disordered" evidence="1">
    <location>
        <begin position="1"/>
        <end position="20"/>
    </location>
</feature>
<dbReference type="AlphaFoldDB" id="K0SPE6"/>
<accession>K0SPE6</accession>